<dbReference type="Pfam" id="PF15158">
    <property type="entry name" value="TMEM249"/>
    <property type="match status" value="1"/>
</dbReference>
<evidence type="ECO:0000256" key="1">
    <source>
        <dbReference type="SAM" id="Phobius"/>
    </source>
</evidence>
<evidence type="ECO:0000313" key="3">
    <source>
        <dbReference type="Proteomes" id="UP000001593"/>
    </source>
</evidence>
<organism evidence="2 3">
    <name type="scientific">Nematostella vectensis</name>
    <name type="common">Starlet sea anemone</name>
    <dbReference type="NCBI Taxonomy" id="45351"/>
    <lineage>
        <taxon>Eukaryota</taxon>
        <taxon>Metazoa</taxon>
        <taxon>Cnidaria</taxon>
        <taxon>Anthozoa</taxon>
        <taxon>Hexacorallia</taxon>
        <taxon>Actiniaria</taxon>
        <taxon>Edwardsiidae</taxon>
        <taxon>Nematostella</taxon>
    </lineage>
</organism>
<evidence type="ECO:0008006" key="4">
    <source>
        <dbReference type="Google" id="ProtNLM"/>
    </source>
</evidence>
<keyword evidence="1" id="KW-1133">Transmembrane helix</keyword>
<dbReference type="PANTHER" id="PTHR35442">
    <property type="entry name" value="TRANSMEMBRANE PROTEIN 249"/>
    <property type="match status" value="1"/>
</dbReference>
<dbReference type="AlphaFoldDB" id="A7SRF4"/>
<reference evidence="2 3" key="1">
    <citation type="journal article" date="2007" name="Science">
        <title>Sea anemone genome reveals ancestral eumetazoan gene repertoire and genomic organization.</title>
        <authorList>
            <person name="Putnam N.H."/>
            <person name="Srivastava M."/>
            <person name="Hellsten U."/>
            <person name="Dirks B."/>
            <person name="Chapman J."/>
            <person name="Salamov A."/>
            <person name="Terry A."/>
            <person name="Shapiro H."/>
            <person name="Lindquist E."/>
            <person name="Kapitonov V.V."/>
            <person name="Jurka J."/>
            <person name="Genikhovich G."/>
            <person name="Grigoriev I.V."/>
            <person name="Lucas S.M."/>
            <person name="Steele R.E."/>
            <person name="Finnerty J.R."/>
            <person name="Technau U."/>
            <person name="Martindale M.Q."/>
            <person name="Rokhsar D.S."/>
        </authorList>
    </citation>
    <scope>NUCLEOTIDE SEQUENCE [LARGE SCALE GENOMIC DNA]</scope>
    <source>
        <strain evidence="3">CH2 X CH6</strain>
    </source>
</reference>
<dbReference type="InterPro" id="IPR027861">
    <property type="entry name" value="TMEM249"/>
</dbReference>
<dbReference type="PhylomeDB" id="A7SRF4"/>
<dbReference type="InParanoid" id="A7SRF4"/>
<keyword evidence="1" id="KW-0812">Transmembrane</keyword>
<dbReference type="OMA" id="RFQLWAL"/>
<dbReference type="PANTHER" id="PTHR35442:SF1">
    <property type="entry name" value="CATION CHANNEL SPERM-ASSOCIATED AUXILIARY SUBUNIT TMEM249"/>
    <property type="match status" value="1"/>
</dbReference>
<evidence type="ECO:0000313" key="2">
    <source>
        <dbReference type="EMBL" id="EDO33702.1"/>
    </source>
</evidence>
<feature type="transmembrane region" description="Helical" evidence="1">
    <location>
        <begin position="50"/>
        <end position="69"/>
    </location>
</feature>
<feature type="transmembrane region" description="Helical" evidence="1">
    <location>
        <begin position="75"/>
        <end position="91"/>
    </location>
</feature>
<dbReference type="OrthoDB" id="5984081at2759"/>
<dbReference type="EMBL" id="DS469761">
    <property type="protein sequence ID" value="EDO33702.1"/>
    <property type="molecule type" value="Genomic_DNA"/>
</dbReference>
<dbReference type="HOGENOM" id="CLU_090681_0_0_1"/>
<proteinExistence type="predicted"/>
<accession>A7SRF4</accession>
<dbReference type="Proteomes" id="UP000001593">
    <property type="component" value="Unassembled WGS sequence"/>
</dbReference>
<sequence length="192" mass="22421">MLWNTIKSLEILEKPEAIFNRRLTANPHYPFERGTDKTKFILHLSSRRHIYSLFMFSTSVVILIFWSIFESAGQFMLFPVLVSIISGLLAWESRGKRTCELDFKKKRYKVVASGHPVCGGEFHNVYIRLKAQKHGAGQMYYYVVFNGYHVVEQKITSYSKNDKKMRILAKRLAENLDINFFDVKASSKERIL</sequence>
<protein>
    <recommendedName>
        <fullName evidence="4">Transmembrane protein 249</fullName>
    </recommendedName>
</protein>
<keyword evidence="3" id="KW-1185">Reference proteome</keyword>
<name>A7SRF4_NEMVE</name>
<gene>
    <name evidence="2" type="ORF">NEMVEDRAFT_v1g216271</name>
</gene>
<keyword evidence="1" id="KW-0472">Membrane</keyword>
<dbReference type="KEGG" id="nve:5504932"/>